<gene>
    <name evidence="1" type="ORF">ECE50_025605</name>
</gene>
<dbReference type="PANTHER" id="PTHR47561:SF1">
    <property type="entry name" value="POLYSACCHARIDE DEACETYLASE FAMILY PROTEIN (AFU_ORTHOLOGUE AFUA_6G05030)"/>
    <property type="match status" value="1"/>
</dbReference>
<dbReference type="PANTHER" id="PTHR47561">
    <property type="entry name" value="POLYSACCHARIDE DEACETYLASE FAMILY PROTEIN (AFU_ORTHOLOGUE AFUA_6G05030)"/>
    <property type="match status" value="1"/>
</dbReference>
<dbReference type="InterPro" id="IPR011330">
    <property type="entry name" value="Glyco_hydro/deAcase_b/a-brl"/>
</dbReference>
<sequence>MSNNRFVLLSFDVEEFDMPLEYNQQVPVADQMRVGHDGLIATMEIINNAAATSTFFTTANFAQTFPADIKAIAEKHEIASHTFFHSCFSPEHLLESKLSLEHITRKPVYGLRMPRMRHVEMSDVKKAGYIYDSSINPTWIPGRYNYRDKPRTVYTDEGVLRMPAAVSPNLRIPLFWLAFKNFPYAVFKSLAIQTLKHDGYLCLYFHPWEFVELKEYSIPQYTKRYAGKGLQQRLVKLLKDLSAEGEFITMYDYLKLAKHTA</sequence>
<dbReference type="Gene3D" id="3.20.20.370">
    <property type="entry name" value="Glycoside hydrolase/deacetylase"/>
    <property type="match status" value="1"/>
</dbReference>
<evidence type="ECO:0000313" key="2">
    <source>
        <dbReference type="Proteomes" id="UP000281028"/>
    </source>
</evidence>
<dbReference type="OrthoDB" id="9806342at2"/>
<dbReference type="GO" id="GO:0005975">
    <property type="term" value="P:carbohydrate metabolic process"/>
    <property type="evidence" value="ECO:0007669"/>
    <property type="project" value="InterPro"/>
</dbReference>
<name>A0A3S1CQ76_9BACT</name>
<evidence type="ECO:0000313" key="1">
    <source>
        <dbReference type="EMBL" id="NSL90236.1"/>
    </source>
</evidence>
<organism evidence="1 2">
    <name type="scientific">Chitinophaga solisilvae</name>
    <dbReference type="NCBI Taxonomy" id="1233460"/>
    <lineage>
        <taxon>Bacteria</taxon>
        <taxon>Pseudomonadati</taxon>
        <taxon>Bacteroidota</taxon>
        <taxon>Chitinophagia</taxon>
        <taxon>Chitinophagales</taxon>
        <taxon>Chitinophagaceae</taxon>
        <taxon>Chitinophaga</taxon>
    </lineage>
</organism>
<dbReference type="SUPFAM" id="SSF88713">
    <property type="entry name" value="Glycoside hydrolase/deacetylase"/>
    <property type="match status" value="1"/>
</dbReference>
<dbReference type="EMBL" id="RIAR02000001">
    <property type="protein sequence ID" value="NSL90236.1"/>
    <property type="molecule type" value="Genomic_DNA"/>
</dbReference>
<reference evidence="1" key="1">
    <citation type="submission" date="2020-05" db="EMBL/GenBank/DDBJ databases">
        <title>Chitinophaga laudate sp. nov., isolated from a tropical peat swamp.</title>
        <authorList>
            <person name="Goh C.B.S."/>
            <person name="Lee M.S."/>
            <person name="Parimannan S."/>
            <person name="Pasbakhsh P."/>
            <person name="Yule C.M."/>
            <person name="Rajandas H."/>
            <person name="Loke S."/>
            <person name="Croft L."/>
            <person name="Tan J.B.L."/>
        </authorList>
    </citation>
    <scope>NUCLEOTIDE SEQUENCE</scope>
    <source>
        <strain evidence="1">Mgbs1</strain>
    </source>
</reference>
<dbReference type="Proteomes" id="UP000281028">
    <property type="component" value="Unassembled WGS sequence"/>
</dbReference>
<dbReference type="AlphaFoldDB" id="A0A3S1CQ76"/>
<accession>A0A3S1CQ76</accession>
<keyword evidence="2" id="KW-1185">Reference proteome</keyword>
<proteinExistence type="predicted"/>
<comment type="caution">
    <text evidence="1">The sequence shown here is derived from an EMBL/GenBank/DDBJ whole genome shotgun (WGS) entry which is preliminary data.</text>
</comment>
<protein>
    <submittedName>
        <fullName evidence="1">DUF3473 domain-containing protein</fullName>
    </submittedName>
</protein>